<evidence type="ECO:0000313" key="2">
    <source>
        <dbReference type="Proteomes" id="UP000814140"/>
    </source>
</evidence>
<accession>A0ACB8STQ2</accession>
<organism evidence="1 2">
    <name type="scientific">Artomyces pyxidatus</name>
    <dbReference type="NCBI Taxonomy" id="48021"/>
    <lineage>
        <taxon>Eukaryota</taxon>
        <taxon>Fungi</taxon>
        <taxon>Dikarya</taxon>
        <taxon>Basidiomycota</taxon>
        <taxon>Agaricomycotina</taxon>
        <taxon>Agaricomycetes</taxon>
        <taxon>Russulales</taxon>
        <taxon>Auriscalpiaceae</taxon>
        <taxon>Artomyces</taxon>
    </lineage>
</organism>
<name>A0ACB8STQ2_9AGAM</name>
<proteinExistence type="predicted"/>
<dbReference type="Proteomes" id="UP000814140">
    <property type="component" value="Unassembled WGS sequence"/>
</dbReference>
<comment type="caution">
    <text evidence="1">The sequence shown here is derived from an EMBL/GenBank/DDBJ whole genome shotgun (WGS) entry which is preliminary data.</text>
</comment>
<keyword evidence="2" id="KW-1185">Reference proteome</keyword>
<reference evidence="1" key="2">
    <citation type="journal article" date="2022" name="New Phytol.">
        <title>Evolutionary transition to the ectomycorrhizal habit in the genomes of a hyperdiverse lineage of mushroom-forming fungi.</title>
        <authorList>
            <person name="Looney B."/>
            <person name="Miyauchi S."/>
            <person name="Morin E."/>
            <person name="Drula E."/>
            <person name="Courty P.E."/>
            <person name="Kohler A."/>
            <person name="Kuo A."/>
            <person name="LaButti K."/>
            <person name="Pangilinan J."/>
            <person name="Lipzen A."/>
            <person name="Riley R."/>
            <person name="Andreopoulos W."/>
            <person name="He G."/>
            <person name="Johnson J."/>
            <person name="Nolan M."/>
            <person name="Tritt A."/>
            <person name="Barry K.W."/>
            <person name="Grigoriev I.V."/>
            <person name="Nagy L.G."/>
            <person name="Hibbett D."/>
            <person name="Henrissat B."/>
            <person name="Matheny P.B."/>
            <person name="Labbe J."/>
            <person name="Martin F.M."/>
        </authorList>
    </citation>
    <scope>NUCLEOTIDE SEQUENCE</scope>
    <source>
        <strain evidence="1">HHB10654</strain>
    </source>
</reference>
<protein>
    <submittedName>
        <fullName evidence="1">Uncharacterized protein</fullName>
    </submittedName>
</protein>
<dbReference type="EMBL" id="MU277222">
    <property type="protein sequence ID" value="KAI0059979.1"/>
    <property type="molecule type" value="Genomic_DNA"/>
</dbReference>
<gene>
    <name evidence="1" type="ORF">BV25DRAFT_1002354</name>
</gene>
<reference evidence="1" key="1">
    <citation type="submission" date="2021-03" db="EMBL/GenBank/DDBJ databases">
        <authorList>
            <consortium name="DOE Joint Genome Institute"/>
            <person name="Ahrendt S."/>
            <person name="Looney B.P."/>
            <person name="Miyauchi S."/>
            <person name="Morin E."/>
            <person name="Drula E."/>
            <person name="Courty P.E."/>
            <person name="Chicoki N."/>
            <person name="Fauchery L."/>
            <person name="Kohler A."/>
            <person name="Kuo A."/>
            <person name="Labutti K."/>
            <person name="Pangilinan J."/>
            <person name="Lipzen A."/>
            <person name="Riley R."/>
            <person name="Andreopoulos W."/>
            <person name="He G."/>
            <person name="Johnson J."/>
            <person name="Barry K.W."/>
            <person name="Grigoriev I.V."/>
            <person name="Nagy L."/>
            <person name="Hibbett D."/>
            <person name="Henrissat B."/>
            <person name="Matheny P.B."/>
            <person name="Labbe J."/>
            <person name="Martin F."/>
        </authorList>
    </citation>
    <scope>NUCLEOTIDE SEQUENCE</scope>
    <source>
        <strain evidence="1">HHB10654</strain>
    </source>
</reference>
<evidence type="ECO:0000313" key="1">
    <source>
        <dbReference type="EMBL" id="KAI0059979.1"/>
    </source>
</evidence>
<sequence>MIPPREKTKRRTKDVLTANINESDENFDLNAISADDEPDNAPNLPAIPPGRPVAVARRPGLSYEEATKSAPAHDNEGDESFDLDAISEDSDGEPLAQDSRHNTARSYGQQKHSYRRRKSTAHRERPNFDIFQLSGDASPIADPSSSRRHHGLGGQHSPKSIPPPSSRPNAQKYKRLSILEGEVDFFANDGSPSSPDEHSLGLTSRRAMPDLADALSTLSVSSPASSPPRPAAVPRRRDFGDFSDDESQKVIVISD</sequence>